<dbReference type="InterPro" id="IPR029063">
    <property type="entry name" value="SAM-dependent_MTases_sf"/>
</dbReference>
<feature type="domain" description="Release factor glutamine methyltransferase N-terminal" evidence="7">
    <location>
        <begin position="7"/>
        <end position="75"/>
    </location>
</feature>
<dbReference type="Proteomes" id="UP000198553">
    <property type="component" value="Unassembled WGS sequence"/>
</dbReference>
<dbReference type="Gene3D" id="1.10.8.10">
    <property type="entry name" value="DNA helicase RuvA subunit, C-terminal domain"/>
    <property type="match status" value="1"/>
</dbReference>
<dbReference type="Gene3D" id="3.40.50.150">
    <property type="entry name" value="Vaccinia Virus protein VP39"/>
    <property type="match status" value="1"/>
</dbReference>
<dbReference type="PANTHER" id="PTHR18895">
    <property type="entry name" value="HEMK METHYLTRANSFERASE"/>
    <property type="match status" value="1"/>
</dbReference>
<gene>
    <name evidence="5" type="primary">prmC</name>
    <name evidence="8" type="ORF">SAMN05192533_114111</name>
</gene>
<organism evidence="8 9">
    <name type="scientific">Mesobacillus persicus</name>
    <dbReference type="NCBI Taxonomy" id="930146"/>
    <lineage>
        <taxon>Bacteria</taxon>
        <taxon>Bacillati</taxon>
        <taxon>Bacillota</taxon>
        <taxon>Bacilli</taxon>
        <taxon>Bacillales</taxon>
        <taxon>Bacillaceae</taxon>
        <taxon>Mesobacillus</taxon>
    </lineage>
</organism>
<protein>
    <recommendedName>
        <fullName evidence="5">Release factor glutamine methyltransferase</fullName>
        <shortName evidence="5">RF MTase</shortName>
        <ecNumber evidence="5">2.1.1.297</ecNumber>
    </recommendedName>
    <alternativeName>
        <fullName evidence="5">N5-glutamine methyltransferase PrmC</fullName>
    </alternativeName>
    <alternativeName>
        <fullName evidence="5">Protein-(glutamine-N5) MTase PrmC</fullName>
    </alternativeName>
    <alternativeName>
        <fullName evidence="5">Protein-glutamine N-methyltransferase PrmC</fullName>
    </alternativeName>
</protein>
<dbReference type="InterPro" id="IPR040758">
    <property type="entry name" value="PrmC_N"/>
</dbReference>
<sequence>MSKKIYEALNWASSFLEEKQRDENVGELLLRHFTGMSRAKLLSELREELKPEVWLAFKEAIHQHEQGVPVQYIIGSQEFYGREFDVNPSVLIPRPETEELIYGTLNRLNSMFDSQVGLELADIGTGSGAISVTLKLEKPELSVTATDLSEAALETAKSNAAKLGAEIEFVKGDLLAPLIQSGKKFDAIISNPPYIPVSDQVSMSEVVTEHEPHLALFAGEDGLDLYRRFMDELPLVLKEKALVGFEIGFGQGEAVSELLKQAFPGAKIEVVNDINGKDRMVFAEIEG</sequence>
<comment type="similarity">
    <text evidence="5">Belongs to the protein N5-glutamine methyltransferase family. PrmC subfamily.</text>
</comment>
<reference evidence="9" key="1">
    <citation type="submission" date="2016-10" db="EMBL/GenBank/DDBJ databases">
        <authorList>
            <person name="Varghese N."/>
            <person name="Submissions S."/>
        </authorList>
    </citation>
    <scope>NUCLEOTIDE SEQUENCE [LARGE SCALE GENOMIC DNA]</scope>
    <source>
        <strain evidence="9">B48,IBRC-M 10115,DSM 25386,CECT 8001</strain>
    </source>
</reference>
<dbReference type="InterPro" id="IPR007848">
    <property type="entry name" value="Small_mtfrase_dom"/>
</dbReference>
<dbReference type="InterPro" id="IPR002052">
    <property type="entry name" value="DNA_methylase_N6_adenine_CS"/>
</dbReference>
<dbReference type="OrthoDB" id="9800643at2"/>
<dbReference type="NCBIfam" id="TIGR03534">
    <property type="entry name" value="RF_mod_PrmC"/>
    <property type="match status" value="1"/>
</dbReference>
<dbReference type="CDD" id="cd02440">
    <property type="entry name" value="AdoMet_MTases"/>
    <property type="match status" value="1"/>
</dbReference>
<evidence type="ECO:0000256" key="4">
    <source>
        <dbReference type="ARBA" id="ARBA00048391"/>
    </source>
</evidence>
<keyword evidence="9" id="KW-1185">Reference proteome</keyword>
<dbReference type="EC" id="2.1.1.297" evidence="5"/>
<dbReference type="PANTHER" id="PTHR18895:SF74">
    <property type="entry name" value="MTRF1L RELEASE FACTOR GLUTAMINE METHYLTRANSFERASE"/>
    <property type="match status" value="1"/>
</dbReference>
<evidence type="ECO:0000313" key="8">
    <source>
        <dbReference type="EMBL" id="SEN52184.1"/>
    </source>
</evidence>
<dbReference type="GO" id="GO:0003676">
    <property type="term" value="F:nucleic acid binding"/>
    <property type="evidence" value="ECO:0007669"/>
    <property type="project" value="InterPro"/>
</dbReference>
<evidence type="ECO:0000256" key="5">
    <source>
        <dbReference type="HAMAP-Rule" id="MF_02126"/>
    </source>
</evidence>
<feature type="binding site" evidence="5">
    <location>
        <begin position="191"/>
        <end position="194"/>
    </location>
    <ligand>
        <name>substrate</name>
    </ligand>
</feature>
<evidence type="ECO:0000259" key="6">
    <source>
        <dbReference type="Pfam" id="PF05175"/>
    </source>
</evidence>
<dbReference type="InterPro" id="IPR004556">
    <property type="entry name" value="HemK-like"/>
</dbReference>
<comment type="catalytic activity">
    <reaction evidence="4 5">
        <text>L-glutaminyl-[peptide chain release factor] + S-adenosyl-L-methionine = N(5)-methyl-L-glutaminyl-[peptide chain release factor] + S-adenosyl-L-homocysteine + H(+)</text>
        <dbReference type="Rhea" id="RHEA:42896"/>
        <dbReference type="Rhea" id="RHEA-COMP:10271"/>
        <dbReference type="Rhea" id="RHEA-COMP:10272"/>
        <dbReference type="ChEBI" id="CHEBI:15378"/>
        <dbReference type="ChEBI" id="CHEBI:30011"/>
        <dbReference type="ChEBI" id="CHEBI:57856"/>
        <dbReference type="ChEBI" id="CHEBI:59789"/>
        <dbReference type="ChEBI" id="CHEBI:61891"/>
        <dbReference type="EC" id="2.1.1.297"/>
    </reaction>
</comment>
<comment type="function">
    <text evidence="5">Methylates the class 1 translation termination release factors RF1/PrfA and RF2/PrfB on the glutamine residue of the universally conserved GGQ motif.</text>
</comment>
<dbReference type="AlphaFoldDB" id="A0A1H8H824"/>
<feature type="binding site" evidence="5">
    <location>
        <position position="147"/>
    </location>
    <ligand>
        <name>S-adenosyl-L-methionine</name>
        <dbReference type="ChEBI" id="CHEBI:59789"/>
    </ligand>
</feature>
<evidence type="ECO:0000256" key="3">
    <source>
        <dbReference type="ARBA" id="ARBA00022691"/>
    </source>
</evidence>
<dbReference type="Pfam" id="PF05175">
    <property type="entry name" value="MTS"/>
    <property type="match status" value="1"/>
</dbReference>
<evidence type="ECO:0000259" key="7">
    <source>
        <dbReference type="Pfam" id="PF17827"/>
    </source>
</evidence>
<feature type="binding site" evidence="5">
    <location>
        <position position="191"/>
    </location>
    <ligand>
        <name>S-adenosyl-L-methionine</name>
        <dbReference type="ChEBI" id="CHEBI:59789"/>
    </ligand>
</feature>
<keyword evidence="2 5" id="KW-0808">Transferase</keyword>
<evidence type="ECO:0000256" key="2">
    <source>
        <dbReference type="ARBA" id="ARBA00022679"/>
    </source>
</evidence>
<dbReference type="NCBIfam" id="TIGR00536">
    <property type="entry name" value="hemK_fam"/>
    <property type="match status" value="1"/>
</dbReference>
<dbReference type="EMBL" id="FOBW01000014">
    <property type="protein sequence ID" value="SEN52184.1"/>
    <property type="molecule type" value="Genomic_DNA"/>
</dbReference>
<keyword evidence="3 5" id="KW-0949">S-adenosyl-L-methionine</keyword>
<dbReference type="InterPro" id="IPR019874">
    <property type="entry name" value="RF_methyltr_PrmC"/>
</dbReference>
<proteinExistence type="inferred from homology"/>
<dbReference type="Pfam" id="PF17827">
    <property type="entry name" value="PrmC_N"/>
    <property type="match status" value="1"/>
</dbReference>
<dbReference type="GO" id="GO:0102559">
    <property type="term" value="F:peptide chain release factor N(5)-glutamine methyltransferase activity"/>
    <property type="evidence" value="ECO:0007669"/>
    <property type="project" value="UniProtKB-EC"/>
</dbReference>
<dbReference type="RefSeq" id="WP_090748848.1">
    <property type="nucleotide sequence ID" value="NZ_FOBW01000014.1"/>
</dbReference>
<evidence type="ECO:0000256" key="1">
    <source>
        <dbReference type="ARBA" id="ARBA00022603"/>
    </source>
</evidence>
<keyword evidence="1 5" id="KW-0489">Methyltransferase</keyword>
<feature type="domain" description="Methyltransferase small" evidence="6">
    <location>
        <begin position="110"/>
        <end position="195"/>
    </location>
</feature>
<name>A0A1H8H824_9BACI</name>
<dbReference type="InterPro" id="IPR050320">
    <property type="entry name" value="N5-glutamine_MTase"/>
</dbReference>
<accession>A0A1H8H824</accession>
<dbReference type="HAMAP" id="MF_02126">
    <property type="entry name" value="RF_methyltr_PrmC"/>
    <property type="match status" value="1"/>
</dbReference>
<comment type="caution">
    <text evidence="5">Lacks conserved residue(s) required for the propagation of feature annotation.</text>
</comment>
<evidence type="ECO:0000313" key="9">
    <source>
        <dbReference type="Proteomes" id="UP000198553"/>
    </source>
</evidence>
<dbReference type="STRING" id="930146.SAMN05192533_114111"/>
<feature type="binding site" evidence="5">
    <location>
        <begin position="124"/>
        <end position="128"/>
    </location>
    <ligand>
        <name>S-adenosyl-L-methionine</name>
        <dbReference type="ChEBI" id="CHEBI:59789"/>
    </ligand>
</feature>
<dbReference type="PROSITE" id="PS00092">
    <property type="entry name" value="N6_MTASE"/>
    <property type="match status" value="1"/>
</dbReference>
<dbReference type="SUPFAM" id="SSF53335">
    <property type="entry name" value="S-adenosyl-L-methionine-dependent methyltransferases"/>
    <property type="match status" value="1"/>
</dbReference>
<dbReference type="GO" id="GO:0032259">
    <property type="term" value="P:methylation"/>
    <property type="evidence" value="ECO:0007669"/>
    <property type="project" value="UniProtKB-KW"/>
</dbReference>